<dbReference type="SUPFAM" id="SSF56112">
    <property type="entry name" value="Protein kinase-like (PK-like)"/>
    <property type="match status" value="1"/>
</dbReference>
<reference evidence="1" key="1">
    <citation type="submission" date="2021-02" db="EMBL/GenBank/DDBJ databases">
        <authorList>
            <person name="Dougan E. K."/>
            <person name="Rhodes N."/>
            <person name="Thang M."/>
            <person name="Chan C."/>
        </authorList>
    </citation>
    <scope>NUCLEOTIDE SEQUENCE</scope>
</reference>
<evidence type="ECO:0000313" key="1">
    <source>
        <dbReference type="EMBL" id="CAE7938783.1"/>
    </source>
</evidence>
<protein>
    <submittedName>
        <fullName evidence="1">CPK4 protein</fullName>
    </submittedName>
</protein>
<dbReference type="EMBL" id="CAJNJA010087108">
    <property type="protein sequence ID" value="CAE7938783.1"/>
    <property type="molecule type" value="Genomic_DNA"/>
</dbReference>
<dbReference type="OrthoDB" id="5794026at2759"/>
<sequence>MFHDTSNEPASPKTPASKKAVKLIDFDTCQEYEPKSPRARHIVGTLGYLAPEALQGDYSPAPGHPGDGIIFRTLGFEEEADLYAVFDSASNRFKCTKTRVAAWFLLNPLQLRNLYLKSLRC</sequence>
<comment type="caution">
    <text evidence="1">The sequence shown here is derived from an EMBL/GenBank/DDBJ whole genome shotgun (WGS) entry which is preliminary data.</text>
</comment>
<accession>A0A813C386</accession>
<evidence type="ECO:0000313" key="2">
    <source>
        <dbReference type="Proteomes" id="UP000601435"/>
    </source>
</evidence>
<dbReference type="AlphaFoldDB" id="A0A813C386"/>
<gene>
    <name evidence="1" type="primary">CPK4</name>
    <name evidence="1" type="ORF">SNEC2469_LOCUS33294</name>
</gene>
<keyword evidence="2" id="KW-1185">Reference proteome</keyword>
<organism evidence="1 2">
    <name type="scientific">Symbiodinium necroappetens</name>
    <dbReference type="NCBI Taxonomy" id="1628268"/>
    <lineage>
        <taxon>Eukaryota</taxon>
        <taxon>Sar</taxon>
        <taxon>Alveolata</taxon>
        <taxon>Dinophyceae</taxon>
        <taxon>Suessiales</taxon>
        <taxon>Symbiodiniaceae</taxon>
        <taxon>Symbiodinium</taxon>
    </lineage>
</organism>
<dbReference type="Gene3D" id="1.10.510.10">
    <property type="entry name" value="Transferase(Phosphotransferase) domain 1"/>
    <property type="match status" value="1"/>
</dbReference>
<name>A0A813C386_9DINO</name>
<dbReference type="InterPro" id="IPR011009">
    <property type="entry name" value="Kinase-like_dom_sf"/>
</dbReference>
<proteinExistence type="predicted"/>
<dbReference type="Proteomes" id="UP000601435">
    <property type="component" value="Unassembled WGS sequence"/>
</dbReference>